<dbReference type="KEGG" id="htr:EPV75_07935"/>
<comment type="function">
    <text evidence="1">Required for the efficient initiation of filament assembly.</text>
</comment>
<dbReference type="AlphaFoldDB" id="A0A410H3V1"/>
<keyword evidence="3" id="KW-1005">Bacterial flagellum biogenesis</keyword>
<dbReference type="Gene3D" id="1.20.58.300">
    <property type="entry name" value="FlgN-like"/>
    <property type="match status" value="1"/>
</dbReference>
<evidence type="ECO:0000256" key="2">
    <source>
        <dbReference type="ARBA" id="ARBA00007703"/>
    </source>
</evidence>
<dbReference type="InterPro" id="IPR036679">
    <property type="entry name" value="FlgN-like_sf"/>
</dbReference>
<dbReference type="Proteomes" id="UP000285478">
    <property type="component" value="Chromosome"/>
</dbReference>
<feature type="region of interest" description="Disordered" evidence="4">
    <location>
        <begin position="137"/>
        <end position="162"/>
    </location>
</feature>
<evidence type="ECO:0000313" key="6">
    <source>
        <dbReference type="Proteomes" id="UP000285478"/>
    </source>
</evidence>
<accession>A0A410H3V1</accession>
<dbReference type="Pfam" id="PF05130">
    <property type="entry name" value="FlgN"/>
    <property type="match status" value="1"/>
</dbReference>
<keyword evidence="6" id="KW-1185">Reference proteome</keyword>
<dbReference type="GO" id="GO:0044780">
    <property type="term" value="P:bacterial-type flagellum assembly"/>
    <property type="evidence" value="ECO:0007669"/>
    <property type="project" value="InterPro"/>
</dbReference>
<gene>
    <name evidence="5" type="ORF">EPV75_07935</name>
</gene>
<proteinExistence type="inferred from homology"/>
<evidence type="ECO:0000256" key="3">
    <source>
        <dbReference type="ARBA" id="ARBA00022795"/>
    </source>
</evidence>
<sequence>MSQVADTQTLSPLLSELLDLLSKFETALEDEAAVLKSPDISSLSETLQQKETLSEAVTEKFDQLTQTLLTHKQDARISLDNLSLLEIPGLTDSNKQSLKKISEKAKQCHKLNAINGMTVQALRNLNQTTINLLTGRDENGKTYSASGKTLPSDQKSNPLGKA</sequence>
<feature type="compositionally biased region" description="Polar residues" evidence="4">
    <location>
        <begin position="141"/>
        <end position="162"/>
    </location>
</feature>
<protein>
    <submittedName>
        <fullName evidence="5">Flagellar protein FlgN</fullName>
    </submittedName>
</protein>
<evidence type="ECO:0000256" key="4">
    <source>
        <dbReference type="SAM" id="MobiDB-lite"/>
    </source>
</evidence>
<keyword evidence="5" id="KW-0969">Cilium</keyword>
<keyword evidence="5" id="KW-0282">Flagellum</keyword>
<reference evidence="5 6" key="1">
    <citation type="journal article" date="2018" name="Environ. Microbiol.">
        <title>Genomes of ubiquitous marine and hypersaline Hydrogenovibrio, Thiomicrorhabdus and Thiomicrospira spp. encode a diversity of mechanisms to sustain chemolithoautotrophy in heterogeneous environments.</title>
        <authorList>
            <person name="Scott K.M."/>
            <person name="Williams J."/>
            <person name="Porter C.M.B."/>
            <person name="Russel S."/>
            <person name="Harmer T.L."/>
            <person name="Paul J.H."/>
            <person name="Antonen K.M."/>
            <person name="Bridges M.K."/>
            <person name="Camper G.J."/>
            <person name="Campla C.K."/>
            <person name="Casella L.G."/>
            <person name="Chase E."/>
            <person name="Conrad J.W."/>
            <person name="Cruz M.C."/>
            <person name="Dunlap D.S."/>
            <person name="Duran L."/>
            <person name="Fahsbender E.M."/>
            <person name="Goldsmith D.B."/>
            <person name="Keeley R.F."/>
            <person name="Kondoff M.R."/>
            <person name="Kussy B.I."/>
            <person name="Lane M.K."/>
            <person name="Lawler S."/>
            <person name="Leigh B.A."/>
            <person name="Lewis C."/>
            <person name="Lostal L.M."/>
            <person name="Marking D."/>
            <person name="Mancera P.A."/>
            <person name="McClenthan E.C."/>
            <person name="McIntyre E.A."/>
            <person name="Mine J.A."/>
            <person name="Modi S."/>
            <person name="Moore B.D."/>
            <person name="Morgan W.A."/>
            <person name="Nelson K.M."/>
            <person name="Nguyen K.N."/>
            <person name="Ogburn N."/>
            <person name="Parrino D.G."/>
            <person name="Pedapudi A.D."/>
            <person name="Pelham R.P."/>
            <person name="Preece A.M."/>
            <person name="Rampersad E.A."/>
            <person name="Richardson J.C."/>
            <person name="Rodgers C.M."/>
            <person name="Schaffer B.L."/>
            <person name="Sheridan N.E."/>
            <person name="Solone M.R."/>
            <person name="Staley Z.R."/>
            <person name="Tabuchi M."/>
            <person name="Waide R.J."/>
            <person name="Wanjugi P.W."/>
            <person name="Young S."/>
            <person name="Clum A."/>
            <person name="Daum C."/>
            <person name="Huntemann M."/>
            <person name="Ivanova N."/>
            <person name="Kyrpides N."/>
            <person name="Mikhailova N."/>
            <person name="Palaniappan K."/>
            <person name="Pillay M."/>
            <person name="Reddy T.B.K."/>
            <person name="Shapiro N."/>
            <person name="Stamatis D."/>
            <person name="Varghese N."/>
            <person name="Woyke T."/>
            <person name="Boden R."/>
            <person name="Freyermuth S.K."/>
            <person name="Kerfeld C.A."/>
        </authorList>
    </citation>
    <scope>NUCLEOTIDE SEQUENCE [LARGE SCALE GENOMIC DNA]</scope>
    <source>
        <strain evidence="5 6">JR-2</strain>
    </source>
</reference>
<dbReference type="RefSeq" id="WP_128385027.1">
    <property type="nucleotide sequence ID" value="NZ_CP035033.1"/>
</dbReference>
<dbReference type="InterPro" id="IPR007809">
    <property type="entry name" value="FlgN-like"/>
</dbReference>
<dbReference type="EMBL" id="CP035033">
    <property type="protein sequence ID" value="QAB15603.1"/>
    <property type="molecule type" value="Genomic_DNA"/>
</dbReference>
<organism evidence="5 6">
    <name type="scientific">Hydrogenovibrio thermophilus</name>
    <dbReference type="NCBI Taxonomy" id="265883"/>
    <lineage>
        <taxon>Bacteria</taxon>
        <taxon>Pseudomonadati</taxon>
        <taxon>Pseudomonadota</taxon>
        <taxon>Gammaproteobacteria</taxon>
        <taxon>Thiotrichales</taxon>
        <taxon>Piscirickettsiaceae</taxon>
        <taxon>Hydrogenovibrio</taxon>
    </lineage>
</organism>
<dbReference type="SUPFAM" id="SSF140566">
    <property type="entry name" value="FlgN-like"/>
    <property type="match status" value="1"/>
</dbReference>
<comment type="similarity">
    <text evidence="2">Belongs to the FlgN family.</text>
</comment>
<evidence type="ECO:0000256" key="1">
    <source>
        <dbReference type="ARBA" id="ARBA00002397"/>
    </source>
</evidence>
<name>A0A410H3V1_9GAMM</name>
<keyword evidence="5" id="KW-0966">Cell projection</keyword>
<evidence type="ECO:0000313" key="5">
    <source>
        <dbReference type="EMBL" id="QAB15603.1"/>
    </source>
</evidence>